<dbReference type="EMBL" id="NIQC01000002">
    <property type="protein sequence ID" value="OWZ84775.1"/>
    <property type="molecule type" value="Genomic_DNA"/>
</dbReference>
<feature type="domain" description="FAD/NAD(P)-binding" evidence="8">
    <location>
        <begin position="4"/>
        <end position="295"/>
    </location>
</feature>
<dbReference type="SUPFAM" id="SSF51905">
    <property type="entry name" value="FAD/NAD(P)-binding domain"/>
    <property type="match status" value="1"/>
</dbReference>
<evidence type="ECO:0000313" key="10">
    <source>
        <dbReference type="Proteomes" id="UP000214588"/>
    </source>
</evidence>
<dbReference type="Pfam" id="PF02852">
    <property type="entry name" value="Pyr_redox_dim"/>
    <property type="match status" value="1"/>
</dbReference>
<feature type="domain" description="Pyridine nucleotide-disulphide oxidoreductase dimerisation" evidence="7">
    <location>
        <begin position="336"/>
        <end position="436"/>
    </location>
</feature>
<organism evidence="9 10">
    <name type="scientific">Natranaerobius trueperi</name>
    <dbReference type="NCBI Taxonomy" id="759412"/>
    <lineage>
        <taxon>Bacteria</taxon>
        <taxon>Bacillati</taxon>
        <taxon>Bacillota</taxon>
        <taxon>Clostridia</taxon>
        <taxon>Natranaerobiales</taxon>
        <taxon>Natranaerobiaceae</taxon>
        <taxon>Natranaerobius</taxon>
    </lineage>
</organism>
<dbReference type="SUPFAM" id="SSF55424">
    <property type="entry name" value="FAD/NAD-linked reductases, dimerisation (C-terminal) domain"/>
    <property type="match status" value="1"/>
</dbReference>
<evidence type="ECO:0000256" key="3">
    <source>
        <dbReference type="ARBA" id="ARBA00022630"/>
    </source>
</evidence>
<evidence type="ECO:0000313" key="9">
    <source>
        <dbReference type="EMBL" id="OWZ84775.1"/>
    </source>
</evidence>
<dbReference type="InterPro" id="IPR016156">
    <property type="entry name" value="FAD/NAD-linked_Rdtase_dimer_sf"/>
</dbReference>
<accession>A0A226C0R7</accession>
<dbReference type="AlphaFoldDB" id="A0A226C0R7"/>
<dbReference type="RefSeq" id="WP_089022580.1">
    <property type="nucleotide sequence ID" value="NZ_NIQC01000002.1"/>
</dbReference>
<dbReference type="Proteomes" id="UP000214588">
    <property type="component" value="Unassembled WGS sequence"/>
</dbReference>
<dbReference type="InterPro" id="IPR050260">
    <property type="entry name" value="FAD-bd_OxRdtase"/>
</dbReference>
<dbReference type="InterPro" id="IPR036188">
    <property type="entry name" value="FAD/NAD-bd_sf"/>
</dbReference>
<dbReference type="InterPro" id="IPR023753">
    <property type="entry name" value="FAD/NAD-binding_dom"/>
</dbReference>
<name>A0A226C0R7_9FIRM</name>
<sequence>MSKRVIIIGGNAAGLSAASQIKRQDASWDVTVVEKSDEISYASCGIPYFIQGEVTSSDQLFALTTNDLKEKRGIDLKLNHEVRKVLPRENSLVLSSQDKEYKESYDYLVVASGVSPNLHNIDITSRRENSNIFTIKSIKDGINIKNSIEKYDISRVGIIGGGYIALEMVEVFSLLGYNTTLIHRRNQFSKAFEPEVSEHMKDVLKKNNVTLELETKIASVIEKNDNITVRKSDETSLNFDILIVAIGVTPSTKFLKNSGIEYGIKGSIRVNEYLQTNISNIYAAGDVAEAKNIVTKQPTFSPLALKANKEGSITGTNIVKNNVETFPGVLNSSIMKLFDTGVARTGITESEAKSKGYHVKKIRIESNTKPKYYPDSSKVTLFINFDEHNGKLLGGQIIGPLNEVKRIDVLSGMIQSEKTIQDLYHLDLAYAPPFSPVYDPIVLAGRVGKKYVRN</sequence>
<dbReference type="Gene3D" id="3.50.50.60">
    <property type="entry name" value="FAD/NAD(P)-binding domain"/>
    <property type="match status" value="2"/>
</dbReference>
<comment type="cofactor">
    <cofactor evidence="1">
        <name>FAD</name>
        <dbReference type="ChEBI" id="CHEBI:57692"/>
    </cofactor>
</comment>
<evidence type="ECO:0000256" key="5">
    <source>
        <dbReference type="ARBA" id="ARBA00023002"/>
    </source>
</evidence>
<evidence type="ECO:0000256" key="4">
    <source>
        <dbReference type="ARBA" id="ARBA00022827"/>
    </source>
</evidence>
<evidence type="ECO:0000256" key="6">
    <source>
        <dbReference type="ARBA" id="ARBA00023284"/>
    </source>
</evidence>
<evidence type="ECO:0000259" key="7">
    <source>
        <dbReference type="Pfam" id="PF02852"/>
    </source>
</evidence>
<keyword evidence="4" id="KW-0274">FAD</keyword>
<gene>
    <name evidence="9" type="ORF">CDO51_01785</name>
</gene>
<dbReference type="Pfam" id="PF07992">
    <property type="entry name" value="Pyr_redox_2"/>
    <property type="match status" value="1"/>
</dbReference>
<dbReference type="OrthoDB" id="9802028at2"/>
<dbReference type="InterPro" id="IPR004099">
    <property type="entry name" value="Pyr_nucl-diS_OxRdtase_dimer"/>
</dbReference>
<comment type="similarity">
    <text evidence="2">Belongs to the class-III pyridine nucleotide-disulfide oxidoreductase family.</text>
</comment>
<dbReference type="PRINTS" id="PR00411">
    <property type="entry name" value="PNDRDTASEI"/>
</dbReference>
<protein>
    <submittedName>
        <fullName evidence="9">CoA-disulfide reductase</fullName>
    </submittedName>
</protein>
<evidence type="ECO:0000256" key="2">
    <source>
        <dbReference type="ARBA" id="ARBA00009130"/>
    </source>
</evidence>
<dbReference type="PANTHER" id="PTHR43429">
    <property type="entry name" value="PYRIDINE NUCLEOTIDE-DISULFIDE OXIDOREDUCTASE DOMAIN-CONTAINING"/>
    <property type="match status" value="1"/>
</dbReference>
<keyword evidence="3" id="KW-0285">Flavoprotein</keyword>
<keyword evidence="5" id="KW-0560">Oxidoreductase</keyword>
<dbReference type="PRINTS" id="PR00368">
    <property type="entry name" value="FADPNR"/>
</dbReference>
<keyword evidence="6" id="KW-0676">Redox-active center</keyword>
<dbReference type="PANTHER" id="PTHR43429:SF1">
    <property type="entry name" value="NAD(P)H SULFUR OXIDOREDUCTASE (COA-DEPENDENT)"/>
    <property type="match status" value="1"/>
</dbReference>
<evidence type="ECO:0000259" key="8">
    <source>
        <dbReference type="Pfam" id="PF07992"/>
    </source>
</evidence>
<proteinExistence type="inferred from homology"/>
<dbReference type="GO" id="GO:0016491">
    <property type="term" value="F:oxidoreductase activity"/>
    <property type="evidence" value="ECO:0007669"/>
    <property type="project" value="UniProtKB-KW"/>
</dbReference>
<reference evidence="9 10" key="1">
    <citation type="submission" date="2017-06" db="EMBL/GenBank/DDBJ databases">
        <title>Draft Genome Sequence of Natranaerobius trueperi halophilic, alkalithermophilic bacteria from soda lakes.</title>
        <authorList>
            <person name="Zhao B."/>
        </authorList>
    </citation>
    <scope>NUCLEOTIDE SEQUENCE [LARGE SCALE GENOMIC DNA]</scope>
    <source>
        <strain evidence="9 10">DSM 18760</strain>
    </source>
</reference>
<evidence type="ECO:0000256" key="1">
    <source>
        <dbReference type="ARBA" id="ARBA00001974"/>
    </source>
</evidence>
<comment type="caution">
    <text evidence="9">The sequence shown here is derived from an EMBL/GenBank/DDBJ whole genome shotgun (WGS) entry which is preliminary data.</text>
</comment>
<keyword evidence="10" id="KW-1185">Reference proteome</keyword>